<dbReference type="EMBL" id="JACHGY010000001">
    <property type="protein sequence ID" value="MBB6429677.1"/>
    <property type="molecule type" value="Genomic_DNA"/>
</dbReference>
<feature type="compositionally biased region" description="Polar residues" evidence="1">
    <location>
        <begin position="243"/>
        <end position="257"/>
    </location>
</feature>
<dbReference type="Gene3D" id="3.40.50.300">
    <property type="entry name" value="P-loop containing nucleotide triphosphate hydrolases"/>
    <property type="match status" value="1"/>
</dbReference>
<dbReference type="Proteomes" id="UP000541810">
    <property type="component" value="Unassembled WGS sequence"/>
</dbReference>
<feature type="compositionally biased region" description="Low complexity" evidence="1">
    <location>
        <begin position="346"/>
        <end position="382"/>
    </location>
</feature>
<dbReference type="InterPro" id="IPR025669">
    <property type="entry name" value="AAA_dom"/>
</dbReference>
<evidence type="ECO:0000259" key="3">
    <source>
        <dbReference type="Pfam" id="PF16561"/>
    </source>
</evidence>
<feature type="region of interest" description="Disordered" evidence="1">
    <location>
        <begin position="242"/>
        <end position="273"/>
    </location>
</feature>
<organism evidence="4 5">
    <name type="scientific">Algisphaera agarilytica</name>
    <dbReference type="NCBI Taxonomy" id="1385975"/>
    <lineage>
        <taxon>Bacteria</taxon>
        <taxon>Pseudomonadati</taxon>
        <taxon>Planctomycetota</taxon>
        <taxon>Phycisphaerae</taxon>
        <taxon>Phycisphaerales</taxon>
        <taxon>Phycisphaeraceae</taxon>
        <taxon>Algisphaera</taxon>
    </lineage>
</organism>
<dbReference type="CDD" id="cd02859">
    <property type="entry name" value="E_set_AMPKbeta_like_N"/>
    <property type="match status" value="1"/>
</dbReference>
<sequence>MDMDPQSHCALGLAVPDTQIERSTADLLRHGLDGSMSVGDITWQISRGLDLAPSSMDLAAMEQQLAAAPDKDRRLVQVLSTVQDKYDFCIIDCPPSIGLLTFNALRAADEVLIPVETGYFAMQGSVRQEQTIDMLVRRVGHKVRFRVLPTMYDVRTKLAREILGELKKHFAERVLPLVINFNSKLKEAASFGQPITEYDAASRGMQDFEALAEWLLTNPPAAPVSFAPQEDATIENGELAQAQMPTPETTRTLSSQAPVPAPASRSSNPALSRAAELVERARALSARTASLAERFKEDPDQDAFAQPIAPPPQTPTPQADPLAPVEIQPAAQVPTPTVRPDLLPRSTPAPAVATTPASPELSPAAAASAPSSNGAATLAPQAPAQTQAVESLEEKLAKLYGVRNTTRGILFVQPADTELPNEGNLAIAGDFNNWNPSQTPMTKDENLGVWRACVNVPPGRYRYRLVKNGQWVQDPFNRTVESNPFGELNNIIEIKA</sequence>
<name>A0A7X0LK92_9BACT</name>
<dbReference type="InterPro" id="IPR050678">
    <property type="entry name" value="DNA_Partitioning_ATPase"/>
</dbReference>
<dbReference type="InterPro" id="IPR027417">
    <property type="entry name" value="P-loop_NTPase"/>
</dbReference>
<feature type="domain" description="AAA" evidence="2">
    <location>
        <begin position="1"/>
        <end position="139"/>
    </location>
</feature>
<feature type="region of interest" description="Disordered" evidence="1">
    <location>
        <begin position="335"/>
        <end position="382"/>
    </location>
</feature>
<dbReference type="CDD" id="cd02042">
    <property type="entry name" value="ParAB_family"/>
    <property type="match status" value="1"/>
</dbReference>
<dbReference type="InterPro" id="IPR032640">
    <property type="entry name" value="AMPK1_CBM"/>
</dbReference>
<comment type="caution">
    <text evidence="4">The sequence shown here is derived from an EMBL/GenBank/DDBJ whole genome shotgun (WGS) entry which is preliminary data.</text>
</comment>
<accession>A0A7X0LK92</accession>
<feature type="region of interest" description="Disordered" evidence="1">
    <location>
        <begin position="298"/>
        <end position="322"/>
    </location>
</feature>
<keyword evidence="5" id="KW-1185">Reference proteome</keyword>
<dbReference type="SUPFAM" id="SSF81296">
    <property type="entry name" value="E set domains"/>
    <property type="match status" value="1"/>
</dbReference>
<protein>
    <submittedName>
        <fullName evidence="4">Cellulose biosynthesis protein BcsQ</fullName>
    </submittedName>
</protein>
<evidence type="ECO:0000259" key="2">
    <source>
        <dbReference type="Pfam" id="PF13614"/>
    </source>
</evidence>
<dbReference type="InterPro" id="IPR013783">
    <property type="entry name" value="Ig-like_fold"/>
</dbReference>
<proteinExistence type="predicted"/>
<dbReference type="PANTHER" id="PTHR13696:SF52">
    <property type="entry name" value="PARA FAMILY PROTEIN CT_582"/>
    <property type="match status" value="1"/>
</dbReference>
<dbReference type="AlphaFoldDB" id="A0A7X0LK92"/>
<evidence type="ECO:0000256" key="1">
    <source>
        <dbReference type="SAM" id="MobiDB-lite"/>
    </source>
</evidence>
<evidence type="ECO:0000313" key="5">
    <source>
        <dbReference type="Proteomes" id="UP000541810"/>
    </source>
</evidence>
<dbReference type="PANTHER" id="PTHR13696">
    <property type="entry name" value="P-LOOP CONTAINING NUCLEOSIDE TRIPHOSPHATE HYDROLASE"/>
    <property type="match status" value="1"/>
</dbReference>
<dbReference type="Pfam" id="PF16561">
    <property type="entry name" value="AMPK1_CBM"/>
    <property type="match status" value="1"/>
</dbReference>
<gene>
    <name evidence="4" type="ORF">HNQ40_001483</name>
</gene>
<evidence type="ECO:0000313" key="4">
    <source>
        <dbReference type="EMBL" id="MBB6429677.1"/>
    </source>
</evidence>
<dbReference type="InterPro" id="IPR014756">
    <property type="entry name" value="Ig_E-set"/>
</dbReference>
<dbReference type="SUPFAM" id="SSF52540">
    <property type="entry name" value="P-loop containing nucleoside triphosphate hydrolases"/>
    <property type="match status" value="1"/>
</dbReference>
<dbReference type="Pfam" id="PF13614">
    <property type="entry name" value="AAA_31"/>
    <property type="match status" value="1"/>
</dbReference>
<reference evidence="4 5" key="1">
    <citation type="submission" date="2020-08" db="EMBL/GenBank/DDBJ databases">
        <title>Genomic Encyclopedia of Type Strains, Phase IV (KMG-IV): sequencing the most valuable type-strain genomes for metagenomic binning, comparative biology and taxonomic classification.</title>
        <authorList>
            <person name="Goeker M."/>
        </authorList>
    </citation>
    <scope>NUCLEOTIDE SEQUENCE [LARGE SCALE GENOMIC DNA]</scope>
    <source>
        <strain evidence="4 5">DSM 103725</strain>
    </source>
</reference>
<dbReference type="Gene3D" id="2.60.40.10">
    <property type="entry name" value="Immunoglobulins"/>
    <property type="match status" value="1"/>
</dbReference>
<feature type="domain" description="AMP-activated protein kinase glycogen-binding" evidence="3">
    <location>
        <begin position="425"/>
        <end position="495"/>
    </location>
</feature>